<gene>
    <name evidence="2" type="ORF">BZG36_05075</name>
</gene>
<dbReference type="Gene3D" id="3.70.10.10">
    <property type="match status" value="1"/>
</dbReference>
<dbReference type="SUPFAM" id="SSF55979">
    <property type="entry name" value="DNA clamp"/>
    <property type="match status" value="1"/>
</dbReference>
<keyword evidence="3" id="KW-1185">Reference proteome</keyword>
<protein>
    <recommendedName>
        <fullName evidence="4">DNA repair protein rad9</fullName>
    </recommendedName>
</protein>
<proteinExistence type="predicted"/>
<evidence type="ECO:0000313" key="3">
    <source>
        <dbReference type="Proteomes" id="UP000242875"/>
    </source>
</evidence>
<dbReference type="GO" id="GO:0030896">
    <property type="term" value="C:checkpoint clamp complex"/>
    <property type="evidence" value="ECO:0007669"/>
    <property type="project" value="InterPro"/>
</dbReference>
<feature type="region of interest" description="Disordered" evidence="1">
    <location>
        <begin position="489"/>
        <end position="513"/>
    </location>
</feature>
<organism evidence="2 3">
    <name type="scientific">Bifiguratus adelaidae</name>
    <dbReference type="NCBI Taxonomy" id="1938954"/>
    <lineage>
        <taxon>Eukaryota</taxon>
        <taxon>Fungi</taxon>
        <taxon>Fungi incertae sedis</taxon>
        <taxon>Mucoromycota</taxon>
        <taxon>Mucoromycotina</taxon>
        <taxon>Endogonomycetes</taxon>
        <taxon>Endogonales</taxon>
        <taxon>Endogonales incertae sedis</taxon>
        <taxon>Bifiguratus</taxon>
    </lineage>
</organism>
<feature type="compositionally biased region" description="Polar residues" evidence="1">
    <location>
        <begin position="500"/>
        <end position="513"/>
    </location>
</feature>
<reference evidence="2 3" key="1">
    <citation type="journal article" date="2017" name="Mycologia">
        <title>Bifiguratus adelaidae, gen. et sp. nov., a new member of Mucoromycotina in endophytic and soil-dwelling habitats.</title>
        <authorList>
            <person name="Torres-Cruz T.J."/>
            <person name="Billingsley Tobias T.L."/>
            <person name="Almatruk M."/>
            <person name="Hesse C."/>
            <person name="Kuske C.R."/>
            <person name="Desiro A."/>
            <person name="Benucci G.M."/>
            <person name="Bonito G."/>
            <person name="Stajich J.E."/>
            <person name="Dunlap C."/>
            <person name="Arnold A.E."/>
            <person name="Porras-Alfaro A."/>
        </authorList>
    </citation>
    <scope>NUCLEOTIDE SEQUENCE [LARGE SCALE GENOMIC DNA]</scope>
    <source>
        <strain evidence="2 3">AZ0501</strain>
    </source>
</reference>
<dbReference type="AlphaFoldDB" id="A0A261XTX6"/>
<dbReference type="Proteomes" id="UP000242875">
    <property type="component" value="Unassembled WGS sequence"/>
</dbReference>
<name>A0A261XTX6_9FUNG</name>
<dbReference type="GO" id="GO:0031573">
    <property type="term" value="P:mitotic intra-S DNA damage checkpoint signaling"/>
    <property type="evidence" value="ECO:0007669"/>
    <property type="project" value="TreeGrafter"/>
</dbReference>
<dbReference type="PANTHER" id="PTHR15237:SF0">
    <property type="entry name" value="CELL CYCLE CHECKPOINT CONTROL PROTEIN"/>
    <property type="match status" value="1"/>
</dbReference>
<feature type="compositionally biased region" description="Polar residues" evidence="1">
    <location>
        <begin position="363"/>
        <end position="383"/>
    </location>
</feature>
<evidence type="ECO:0000256" key="1">
    <source>
        <dbReference type="SAM" id="MobiDB-lite"/>
    </source>
</evidence>
<dbReference type="InterPro" id="IPR046938">
    <property type="entry name" value="DNA_clamp_sf"/>
</dbReference>
<dbReference type="EMBL" id="MVBO01000243">
    <property type="protein sequence ID" value="OZJ01773.1"/>
    <property type="molecule type" value="Genomic_DNA"/>
</dbReference>
<dbReference type="GO" id="GO:0071479">
    <property type="term" value="P:cellular response to ionizing radiation"/>
    <property type="evidence" value="ECO:0007669"/>
    <property type="project" value="TreeGrafter"/>
</dbReference>
<evidence type="ECO:0008006" key="4">
    <source>
        <dbReference type="Google" id="ProtNLM"/>
    </source>
</evidence>
<comment type="caution">
    <text evidence="2">The sequence shown here is derived from an EMBL/GenBank/DDBJ whole genome shotgun (WGS) entry which is preliminary data.</text>
</comment>
<accession>A0A261XTX6</accession>
<feature type="region of interest" description="Disordered" evidence="1">
    <location>
        <begin position="363"/>
        <end position="450"/>
    </location>
</feature>
<dbReference type="Pfam" id="PF04139">
    <property type="entry name" value="Rad9"/>
    <property type="match status" value="1"/>
</dbReference>
<dbReference type="GO" id="GO:0000076">
    <property type="term" value="P:DNA replication checkpoint signaling"/>
    <property type="evidence" value="ECO:0007669"/>
    <property type="project" value="TreeGrafter"/>
</dbReference>
<feature type="compositionally biased region" description="Polar residues" evidence="1">
    <location>
        <begin position="406"/>
        <end position="440"/>
    </location>
</feature>
<dbReference type="GO" id="GO:0006281">
    <property type="term" value="P:DNA repair"/>
    <property type="evidence" value="ECO:0007669"/>
    <property type="project" value="TreeGrafter"/>
</dbReference>
<dbReference type="PANTHER" id="PTHR15237">
    <property type="entry name" value="DNA REPAIR PROTEIN RAD9"/>
    <property type="match status" value="1"/>
</dbReference>
<sequence>MSFTAIISAKNLRAFSKAVTCLEKLNEECIIEARHERFQLTATEASRIATATQSFQPAFFEKYKVNTQSVRPGESGSEFVKGRVRTTSQTLFGVSQSHHASFGQDANSQREYVTGGVNVKVSLKQIIRERSTIAIERCELRWVPGHLLSDTTRRNVLTQSNLHESPRMDADGNESDEESIETKLIIELHCAFGVTKTYKLPVTTSQRQHAIFDRLANESGFTVEAGLVADWISHFQKNIREMTITMEKNTMKIKANYDLVREDESDDRNGLNTEISLGLQDFTDYHVKFNVTQATFDFKVFKAVVGYAESLTLPISVYIDQPGRPIYFRIESGDTMVGDFILETAAESLPDLINSSNLASRANSVAPSQSRAPLETQPTTTPRLTREESLVPAATTHARPPYYEAANTSTTLPLESSFPGNSAHPTTTASRSNTQGSPAPQASAAKRPYSHVLNEDRSIGLSQEEQNDLEGMVLDLESRPDDLEVWNEDDTEDVIPGTPPSTEVNPIFTMSQQ</sequence>
<dbReference type="OrthoDB" id="60092at2759"/>
<evidence type="ECO:0000313" key="2">
    <source>
        <dbReference type="EMBL" id="OZJ01773.1"/>
    </source>
</evidence>
<dbReference type="InterPro" id="IPR007268">
    <property type="entry name" value="Rad9/Ddc1"/>
</dbReference>